<proteinExistence type="predicted"/>
<evidence type="ECO:0000313" key="2">
    <source>
        <dbReference type="Proteomes" id="UP001177260"/>
    </source>
</evidence>
<comment type="caution">
    <text evidence="1">The sequence shown here is derived from an EMBL/GenBank/DDBJ whole genome shotgun (WGS) entry which is preliminary data.</text>
</comment>
<gene>
    <name evidence="1" type="ORF">N8T08_002526</name>
</gene>
<dbReference type="Proteomes" id="UP001177260">
    <property type="component" value="Unassembled WGS sequence"/>
</dbReference>
<name>A0ACC3B8J1_9EURO</name>
<protein>
    <submittedName>
        <fullName evidence="1">Uncharacterized protein</fullName>
    </submittedName>
</protein>
<accession>A0ACC3B8J1</accession>
<sequence>MSFARRVTDGDVKLPVVVLVPGGAFNRGAARMHNTASMLAWSAEPFVGSYVGGIHTQRGGLLRVAVHGHVRGLHSVLRHPAAAAFSGGSAQARSTLSGPARGQVTLPRDEKHYRGVSVQTHGGSIWPLRLHMPRAANDTPRWQRGQPARLLYHWGVNMSVILGANYGDQMRYQTYNPEVRSISPAQGAIVGTMHVYISSVIVSGDPNRVPGRFSDRPRWHAFVTRKEGMSGQTIVLGISNNERAGGSHAGVLAQSNFTREECHFWWKQTENWQD</sequence>
<reference evidence="1 2" key="1">
    <citation type="journal article" date="2023" name="ACS Omega">
        <title>Identification of the Neoaspergillic Acid Biosynthesis Gene Cluster by Establishing an In Vitro CRISPR-Ribonucleoprotein Genetic System in Aspergillus melleus.</title>
        <authorList>
            <person name="Yuan B."/>
            <person name="Grau M.F."/>
            <person name="Murata R.M."/>
            <person name="Torok T."/>
            <person name="Venkateswaran K."/>
            <person name="Stajich J.E."/>
            <person name="Wang C.C.C."/>
        </authorList>
    </citation>
    <scope>NUCLEOTIDE SEQUENCE [LARGE SCALE GENOMIC DNA]</scope>
    <source>
        <strain evidence="1 2">IMV 1140</strain>
    </source>
</reference>
<evidence type="ECO:0000313" key="1">
    <source>
        <dbReference type="EMBL" id="KAK1146765.1"/>
    </source>
</evidence>
<organism evidence="1 2">
    <name type="scientific">Aspergillus melleus</name>
    <dbReference type="NCBI Taxonomy" id="138277"/>
    <lineage>
        <taxon>Eukaryota</taxon>
        <taxon>Fungi</taxon>
        <taxon>Dikarya</taxon>
        <taxon>Ascomycota</taxon>
        <taxon>Pezizomycotina</taxon>
        <taxon>Eurotiomycetes</taxon>
        <taxon>Eurotiomycetidae</taxon>
        <taxon>Eurotiales</taxon>
        <taxon>Aspergillaceae</taxon>
        <taxon>Aspergillus</taxon>
        <taxon>Aspergillus subgen. Circumdati</taxon>
    </lineage>
</organism>
<dbReference type="EMBL" id="JAOPJF010000015">
    <property type="protein sequence ID" value="KAK1146765.1"/>
    <property type="molecule type" value="Genomic_DNA"/>
</dbReference>
<keyword evidence="2" id="KW-1185">Reference proteome</keyword>